<protein>
    <submittedName>
        <fullName evidence="1">Uncharacterized protein</fullName>
    </submittedName>
</protein>
<sequence>MAFEIPLIIENELREGIYRVVTLIPSKLCKTFTDRYELVDVFYRTFADIDSAEVERLKGLVAQGPFRDPIVKFLNDGYKLVYMRYDVLYQGLKKLPNKVVILKWEWPSLMPFLSNETQDTTLNMNDFTFYDRIVEFPQPSSSFGQVEATIQVGEESYRAQTVALVYELFHIFVPETIYPEFLRPLGMRLYDVSPTKPICVECDRVLRTKFPTISIKVPNKLNVWEITPTDYFVRKGDDNQCCLVLKSNGESETWRLGSAFIKIYSTVFRITRGRKFQFGLIRNERP</sequence>
<comment type="caution">
    <text evidence="1">The sequence shown here is derived from an EMBL/GenBank/DDBJ whole genome shotgun (WGS) entry which is preliminary data.</text>
</comment>
<dbReference type="AlphaFoldDB" id="A0A024GPE3"/>
<evidence type="ECO:0000313" key="2">
    <source>
        <dbReference type="Proteomes" id="UP000053237"/>
    </source>
</evidence>
<accession>A0A024GPE3</accession>
<proteinExistence type="predicted"/>
<keyword evidence="2" id="KW-1185">Reference proteome</keyword>
<dbReference type="EMBL" id="CAIX01000238">
    <property type="protein sequence ID" value="CCI48600.1"/>
    <property type="molecule type" value="Genomic_DNA"/>
</dbReference>
<reference evidence="1 2" key="1">
    <citation type="submission" date="2012-05" db="EMBL/GenBank/DDBJ databases">
        <title>Recombination and specialization in a pathogen metapopulation.</title>
        <authorList>
            <person name="Gardiner A."/>
            <person name="Kemen E."/>
            <person name="Schultz-Larsen T."/>
            <person name="MacLean D."/>
            <person name="Van Oosterhout C."/>
            <person name="Jones J.D.G."/>
        </authorList>
    </citation>
    <scope>NUCLEOTIDE SEQUENCE [LARGE SCALE GENOMIC DNA]</scope>
    <source>
        <strain evidence="1 2">Ac Nc2</strain>
    </source>
</reference>
<name>A0A024GPE3_9STRA</name>
<evidence type="ECO:0000313" key="1">
    <source>
        <dbReference type="EMBL" id="CCI48600.1"/>
    </source>
</evidence>
<dbReference type="Proteomes" id="UP000053237">
    <property type="component" value="Unassembled WGS sequence"/>
</dbReference>
<dbReference type="InterPro" id="IPR021109">
    <property type="entry name" value="Peptidase_aspartic_dom_sf"/>
</dbReference>
<organism evidence="1 2">
    <name type="scientific">Albugo candida</name>
    <dbReference type="NCBI Taxonomy" id="65357"/>
    <lineage>
        <taxon>Eukaryota</taxon>
        <taxon>Sar</taxon>
        <taxon>Stramenopiles</taxon>
        <taxon>Oomycota</taxon>
        <taxon>Peronosporomycetes</taxon>
        <taxon>Albuginales</taxon>
        <taxon>Albuginaceae</taxon>
        <taxon>Albugo</taxon>
    </lineage>
</organism>
<dbReference type="Gene3D" id="2.40.70.10">
    <property type="entry name" value="Acid Proteases"/>
    <property type="match status" value="1"/>
</dbReference>
<gene>
    <name evidence="1" type="ORF">BN9_097780</name>
</gene>
<dbReference type="SUPFAM" id="SSF50630">
    <property type="entry name" value="Acid proteases"/>
    <property type="match status" value="1"/>
</dbReference>
<dbReference type="InParanoid" id="A0A024GPE3"/>